<evidence type="ECO:0000256" key="4">
    <source>
        <dbReference type="ARBA" id="ARBA00045732"/>
    </source>
</evidence>
<dbReference type="InterPro" id="IPR047889">
    <property type="entry name" value="KHDC4_KH-I_second"/>
</dbReference>
<feature type="compositionally biased region" description="Pro residues" evidence="5">
    <location>
        <begin position="578"/>
        <end position="594"/>
    </location>
</feature>
<evidence type="ECO:0000256" key="1">
    <source>
        <dbReference type="ARBA" id="ARBA00006093"/>
    </source>
</evidence>
<sequence>MYGQKTGLEAAFAAAAKVDASLHAKGKLTKNQSEGLSKSDVLKLIQAEFSINHVPQSTRNLLCKGSTQEIIKDFSGACVSTKGRYIPESERKNINPQDKTVKNLGLYLFIQGPTKRSVDLAIQKIQEMIAANAESATPRTGANTAVNNCPAPGPIPAPVTVPPAVTNAPRIAGGNVPPALMSLAMQLPPPIVEQHPSGVVEKIPIGMENVLPGFNLPMKLIGPGGSNLNYIKNETGAIVTLRGIGSAFMEPGTQQEAPEPLHFCISHHKPEVRATARDLAMNLIATVQQEYAQYQMQQPPPPQNAPAQIQQVNVEPPNLVLHQPGAAEHPIIQQQIPGVMATSIALPVVQTGFIQQPAVAQLTAPPPIVGVPPPHFTQPPPTQVALPPPGVHIPQQQGPLVPPPAQHLQLQPQQEQPGNFIQQIAQPFQPGQQTGQQQYVITQNGQPMQGIMTSQGLVVLNQQPQPTYTQQQVFLSQPPPVGQAQPVFQPGQPLAFQPATSGQQLHTALPAPVSYQFQYIQQNPPPAMTYSAVQNPVQTQPSHLQIQPPQHQALPQPQPQMGPNPPANPPAGQSPVPNHQPAPQPNVNQPPPALPNQSPNIQNPPPNQRHSPNLQGPPPAQPNPAFPAQTTQNQMVLQPIQNHPIIQNTQPVPIPNQSIQTIPVTTANFIPGQTQVMQIQGVRPPNEVQTQFQFQPQNYGQYQQHVVMKQVQVCQPQQLQFVPGYPPGPVQILPSAPNHFIPPPQQQQPPPTSQFNQQEPPAEPKPPKRKFTEDIAHTPQQSQPPPQSLMSIPMQPPQPVPPPAQPVANTPARQGVGVQELMIMNQQQRQQHLQQPEGIQKDPSQKGEETTVVPPPPPSTGNQQQFPAPDGNVQEGDKTSQQRHWFEESQMNRDLSNRENRERRHEGDRERNERNCGYTRRDRNRDRPTFSHYSSKPQMYDTVAQYPIRGISMCPPPPPPPPPLINQPQQPPANYYYQNNRPY</sequence>
<evidence type="ECO:0000313" key="8">
    <source>
        <dbReference type="EMBL" id="KAL0271066.1"/>
    </source>
</evidence>
<feature type="compositionally biased region" description="Pro residues" evidence="5">
    <location>
        <begin position="740"/>
        <end position="752"/>
    </location>
</feature>
<accession>A0AAW2HMP6</accession>
<dbReference type="CDD" id="cd22385">
    <property type="entry name" value="KH-I_KHDC4_rpt1"/>
    <property type="match status" value="1"/>
</dbReference>
<dbReference type="EMBL" id="JARGDH010000004">
    <property type="protein sequence ID" value="KAL0271066.1"/>
    <property type="molecule type" value="Genomic_DNA"/>
</dbReference>
<feature type="compositionally biased region" description="Pro residues" evidence="5">
    <location>
        <begin position="794"/>
        <end position="805"/>
    </location>
</feature>
<dbReference type="GO" id="GO:0005634">
    <property type="term" value="C:nucleus"/>
    <property type="evidence" value="ECO:0007669"/>
    <property type="project" value="InterPro"/>
</dbReference>
<feature type="compositionally biased region" description="Polar residues" evidence="5">
    <location>
        <begin position="531"/>
        <end position="544"/>
    </location>
</feature>
<feature type="region of interest" description="Disordered" evidence="5">
    <location>
        <begin position="725"/>
        <end position="933"/>
    </location>
</feature>
<dbReference type="Pfam" id="PF22675">
    <property type="entry name" value="KH-I_KHDC4-BBP"/>
    <property type="match status" value="1"/>
</dbReference>
<feature type="compositionally biased region" description="Pro residues" evidence="5">
    <location>
        <begin position="954"/>
        <end position="971"/>
    </location>
</feature>
<comment type="caution">
    <text evidence="8">The sequence shown here is derived from an EMBL/GenBank/DDBJ whole genome shotgun (WGS) entry which is preliminary data.</text>
</comment>
<organism evidence="8">
    <name type="scientific">Menopon gallinae</name>
    <name type="common">poultry shaft louse</name>
    <dbReference type="NCBI Taxonomy" id="328185"/>
    <lineage>
        <taxon>Eukaryota</taxon>
        <taxon>Metazoa</taxon>
        <taxon>Ecdysozoa</taxon>
        <taxon>Arthropoda</taxon>
        <taxon>Hexapoda</taxon>
        <taxon>Insecta</taxon>
        <taxon>Pterygota</taxon>
        <taxon>Neoptera</taxon>
        <taxon>Paraneoptera</taxon>
        <taxon>Psocodea</taxon>
        <taxon>Troctomorpha</taxon>
        <taxon>Phthiraptera</taxon>
        <taxon>Amblycera</taxon>
        <taxon>Menoponidae</taxon>
        <taxon>Menopon</taxon>
    </lineage>
</organism>
<comment type="function">
    <text evidence="4">RNA-binding protein involved in pre-mRNA splicing. Interacts with the PRP19C/Prp19 complex/NTC/Nineteen complex which is part of the spliceosome. Involved in regulating splice site selection. Binds preferentially RNA with A/C rich sequences and poly-C stretches.</text>
</comment>
<dbReference type="InterPro" id="IPR031121">
    <property type="entry name" value="RIK/BLOM7"/>
</dbReference>
<feature type="region of interest" description="Disordered" evidence="5">
    <location>
        <begin position="528"/>
        <end position="627"/>
    </location>
</feature>
<feature type="domain" description="KHDC4/BBP-like KH-domain type I" evidence="6">
    <location>
        <begin position="212"/>
        <end position="284"/>
    </location>
</feature>
<feature type="compositionally biased region" description="Low complexity" evidence="5">
    <location>
        <begin position="545"/>
        <end position="555"/>
    </location>
</feature>
<evidence type="ECO:0000256" key="3">
    <source>
        <dbReference type="ARBA" id="ARBA00030267"/>
    </source>
</evidence>
<dbReference type="InterPro" id="IPR056149">
    <property type="entry name" value="PRP5/DDX46/KHDC4_KH"/>
</dbReference>
<dbReference type="Pfam" id="PF23469">
    <property type="entry name" value="KH_12"/>
    <property type="match status" value="1"/>
</dbReference>
<feature type="domain" description="ATP-dependent RNA helicase PRP5/DDX46/KHDC4 KH" evidence="7">
    <location>
        <begin position="46"/>
        <end position="131"/>
    </location>
</feature>
<feature type="compositionally biased region" description="Pro residues" evidence="5">
    <location>
        <begin position="556"/>
        <end position="569"/>
    </location>
</feature>
<proteinExistence type="inferred from homology"/>
<evidence type="ECO:0000259" key="7">
    <source>
        <dbReference type="Pfam" id="PF23469"/>
    </source>
</evidence>
<dbReference type="CDD" id="cd22386">
    <property type="entry name" value="KH-I_KHDC4_rpt2"/>
    <property type="match status" value="1"/>
</dbReference>
<feature type="compositionally biased region" description="Low complexity" evidence="5">
    <location>
        <begin position="826"/>
        <end position="835"/>
    </location>
</feature>
<dbReference type="InterPro" id="IPR036612">
    <property type="entry name" value="KH_dom_type_1_sf"/>
</dbReference>
<feature type="compositionally biased region" description="Pro residues" evidence="5">
    <location>
        <begin position="615"/>
        <end position="625"/>
    </location>
</feature>
<dbReference type="InterPro" id="IPR055256">
    <property type="entry name" value="KH_1_KHDC4/BBP-like"/>
</dbReference>
<dbReference type="Gene3D" id="3.30.1370.10">
    <property type="entry name" value="K Homology domain, type 1"/>
    <property type="match status" value="1"/>
</dbReference>
<dbReference type="PANTHER" id="PTHR15744">
    <property type="entry name" value="BLOM7"/>
    <property type="match status" value="1"/>
</dbReference>
<reference evidence="8" key="1">
    <citation type="journal article" date="2024" name="Gigascience">
        <title>Chromosome-level genome of the poultry shaft louse Menopon gallinae provides insight into the host-switching and adaptive evolution of parasitic lice.</title>
        <authorList>
            <person name="Xu Y."/>
            <person name="Ma L."/>
            <person name="Liu S."/>
            <person name="Liang Y."/>
            <person name="Liu Q."/>
            <person name="He Z."/>
            <person name="Tian L."/>
            <person name="Duan Y."/>
            <person name="Cai W."/>
            <person name="Li H."/>
            <person name="Song F."/>
        </authorList>
    </citation>
    <scope>NUCLEOTIDE SEQUENCE</scope>
    <source>
        <strain evidence="8">Cailab_2023a</strain>
    </source>
</reference>
<dbReference type="FunFam" id="3.30.1370.10:FF:000037">
    <property type="entry name" value="KH domain protein"/>
    <property type="match status" value="1"/>
</dbReference>
<gene>
    <name evidence="8" type="ORF">PYX00_008289</name>
</gene>
<dbReference type="SUPFAM" id="SSF54791">
    <property type="entry name" value="Eukaryotic type KH-domain (KH-domain type I)"/>
    <property type="match status" value="1"/>
</dbReference>
<feature type="compositionally biased region" description="Low complexity" evidence="5">
    <location>
        <begin position="972"/>
        <end position="983"/>
    </location>
</feature>
<comment type="similarity">
    <text evidence="1">Belongs to the KHDC4 family.</text>
</comment>
<feature type="compositionally biased region" description="Basic and acidic residues" evidence="5">
    <location>
        <begin position="875"/>
        <end position="929"/>
    </location>
</feature>
<dbReference type="AlphaFoldDB" id="A0AAW2HMP6"/>
<protein>
    <recommendedName>
        <fullName evidence="2">KH homology domain-containing protein 4</fullName>
    </recommendedName>
    <alternativeName>
        <fullName evidence="3">Brings lots of money 7</fullName>
    </alternativeName>
</protein>
<dbReference type="GO" id="GO:0003723">
    <property type="term" value="F:RNA binding"/>
    <property type="evidence" value="ECO:0007669"/>
    <property type="project" value="InterPro"/>
</dbReference>
<dbReference type="EMBL" id="JARGDH010000004">
    <property type="protein sequence ID" value="KAL0271068.1"/>
    <property type="molecule type" value="Genomic_DNA"/>
</dbReference>
<name>A0AAW2HMP6_9NEOP</name>
<evidence type="ECO:0000259" key="6">
    <source>
        <dbReference type="Pfam" id="PF22675"/>
    </source>
</evidence>
<dbReference type="PANTHER" id="PTHR15744:SF0">
    <property type="entry name" value="KH HOMOLOGY DOMAIN-CONTAINING PROTEIN 4"/>
    <property type="match status" value="1"/>
</dbReference>
<feature type="compositionally biased region" description="Basic and acidic residues" evidence="5">
    <location>
        <begin position="839"/>
        <end position="849"/>
    </location>
</feature>
<dbReference type="InterPro" id="IPR047890">
    <property type="entry name" value="KHDC4_KH-I_first"/>
</dbReference>
<evidence type="ECO:0000256" key="2">
    <source>
        <dbReference type="ARBA" id="ARBA00017795"/>
    </source>
</evidence>
<evidence type="ECO:0000256" key="5">
    <source>
        <dbReference type="SAM" id="MobiDB-lite"/>
    </source>
</evidence>
<feature type="region of interest" description="Disordered" evidence="5">
    <location>
        <begin position="950"/>
        <end position="983"/>
    </location>
</feature>